<dbReference type="InterPro" id="IPR050642">
    <property type="entry name" value="PDH_E1_Alpha_Subunit"/>
</dbReference>
<name>A0A516GXR9_9PROT</name>
<dbReference type="EMBL" id="CP041636">
    <property type="protein sequence ID" value="QDO96338.1"/>
    <property type="molecule type" value="Genomic_DNA"/>
</dbReference>
<evidence type="ECO:0000256" key="1">
    <source>
        <dbReference type="ARBA" id="ARBA00001964"/>
    </source>
</evidence>
<proteinExistence type="predicted"/>
<dbReference type="GO" id="GO:0006086">
    <property type="term" value="P:pyruvate decarboxylation to acetyl-CoA"/>
    <property type="evidence" value="ECO:0007669"/>
    <property type="project" value="TreeGrafter"/>
</dbReference>
<evidence type="ECO:0000313" key="9">
    <source>
        <dbReference type="Proteomes" id="UP000317496"/>
    </source>
</evidence>
<evidence type="ECO:0000256" key="4">
    <source>
        <dbReference type="ARBA" id="ARBA00025211"/>
    </source>
</evidence>
<dbReference type="GO" id="GO:0004739">
    <property type="term" value="F:pyruvate dehydrogenase (acetyl-transferring) activity"/>
    <property type="evidence" value="ECO:0007669"/>
    <property type="project" value="UniProtKB-EC"/>
</dbReference>
<dbReference type="InterPro" id="IPR029061">
    <property type="entry name" value="THDP-binding"/>
</dbReference>
<keyword evidence="2" id="KW-0560">Oxidoreductase</keyword>
<comment type="function">
    <text evidence="4">The pyruvate dehydrogenase complex catalyzes the overall conversion of pyruvate to acetyl-CoA and CO(2). It contains multiple copies of three enzymatic components: pyruvate dehydrogenase (E1), dihydrolipoamide acetyltransferase (E2) and lipoamide dehydrogenase (E3).</text>
</comment>
<dbReference type="Gene3D" id="3.40.50.970">
    <property type="match status" value="1"/>
</dbReference>
<reference evidence="8 9" key="1">
    <citation type="submission" date="2019-07" db="EMBL/GenBank/DDBJ databases">
        <title>Genome sequencing for Ferrovibrio sp. K5.</title>
        <authorList>
            <person name="Park S.-J."/>
        </authorList>
    </citation>
    <scope>NUCLEOTIDE SEQUENCE [LARGE SCALE GENOMIC DNA]</scope>
    <source>
        <strain evidence="8 9">K5</strain>
    </source>
</reference>
<dbReference type="PANTHER" id="PTHR11516:SF60">
    <property type="entry name" value="PYRUVATE DEHYDROGENASE E1 COMPONENT SUBUNIT ALPHA"/>
    <property type="match status" value="1"/>
</dbReference>
<dbReference type="SUPFAM" id="SSF52518">
    <property type="entry name" value="Thiamin diphosphate-binding fold (THDP-binding)"/>
    <property type="match status" value="1"/>
</dbReference>
<evidence type="ECO:0000256" key="2">
    <source>
        <dbReference type="ARBA" id="ARBA00023002"/>
    </source>
</evidence>
<dbReference type="Pfam" id="PF00676">
    <property type="entry name" value="E1_dh"/>
    <property type="match status" value="1"/>
</dbReference>
<evidence type="ECO:0000313" key="8">
    <source>
        <dbReference type="EMBL" id="QDO96338.1"/>
    </source>
</evidence>
<keyword evidence="9" id="KW-1185">Reference proteome</keyword>
<accession>A0A516GXR9</accession>
<dbReference type="InterPro" id="IPR001017">
    <property type="entry name" value="DH_E1"/>
</dbReference>
<gene>
    <name evidence="8" type="ORF">FNB15_03165</name>
</gene>
<dbReference type="RefSeq" id="WP_144067319.1">
    <property type="nucleotide sequence ID" value="NZ_CP041636.1"/>
</dbReference>
<dbReference type="CDD" id="cd02000">
    <property type="entry name" value="TPP_E1_PDC_ADC_BCADC"/>
    <property type="match status" value="1"/>
</dbReference>
<keyword evidence="3" id="KW-0786">Thiamine pyrophosphate</keyword>
<dbReference type="PANTHER" id="PTHR11516">
    <property type="entry name" value="PYRUVATE DEHYDROGENASE E1 COMPONENT, ALPHA SUBUNIT BACTERIAL AND ORGANELLAR"/>
    <property type="match status" value="1"/>
</dbReference>
<dbReference type="OrthoDB" id="9766715at2"/>
<comment type="catalytic activity">
    <reaction evidence="5">
        <text>N(6)-[(R)-lipoyl]-L-lysyl-[protein] + pyruvate + H(+) = N(6)-[(R)-S(8)-acetyldihydrolipoyl]-L-lysyl-[protein] + CO2</text>
        <dbReference type="Rhea" id="RHEA:19189"/>
        <dbReference type="Rhea" id="RHEA-COMP:10474"/>
        <dbReference type="Rhea" id="RHEA-COMP:10478"/>
        <dbReference type="ChEBI" id="CHEBI:15361"/>
        <dbReference type="ChEBI" id="CHEBI:15378"/>
        <dbReference type="ChEBI" id="CHEBI:16526"/>
        <dbReference type="ChEBI" id="CHEBI:83099"/>
        <dbReference type="ChEBI" id="CHEBI:83111"/>
        <dbReference type="EC" id="1.2.4.1"/>
    </reaction>
</comment>
<feature type="domain" description="Dehydrogenase E1 component" evidence="7">
    <location>
        <begin position="30"/>
        <end position="323"/>
    </location>
</feature>
<dbReference type="KEGG" id="fer:FNB15_03165"/>
<dbReference type="Proteomes" id="UP000317496">
    <property type="component" value="Chromosome"/>
</dbReference>
<feature type="region of interest" description="Disordered" evidence="6">
    <location>
        <begin position="1"/>
        <end position="22"/>
    </location>
</feature>
<evidence type="ECO:0000259" key="7">
    <source>
        <dbReference type="Pfam" id="PF00676"/>
    </source>
</evidence>
<evidence type="ECO:0000256" key="5">
    <source>
        <dbReference type="ARBA" id="ARBA00051231"/>
    </source>
</evidence>
<evidence type="ECO:0000256" key="6">
    <source>
        <dbReference type="SAM" id="MobiDB-lite"/>
    </source>
</evidence>
<organism evidence="8 9">
    <name type="scientific">Ferrovibrio terrae</name>
    <dbReference type="NCBI Taxonomy" id="2594003"/>
    <lineage>
        <taxon>Bacteria</taxon>
        <taxon>Pseudomonadati</taxon>
        <taxon>Pseudomonadota</taxon>
        <taxon>Alphaproteobacteria</taxon>
        <taxon>Rhodospirillales</taxon>
        <taxon>Rhodospirillaceae</taxon>
        <taxon>Ferrovibrio</taxon>
    </lineage>
</organism>
<evidence type="ECO:0000256" key="3">
    <source>
        <dbReference type="ARBA" id="ARBA00023052"/>
    </source>
</evidence>
<protein>
    <submittedName>
        <fullName evidence="8">Thiamine pyrophosphate-dependent dehydrogenase E1 component subunit alpha</fullName>
    </submittedName>
</protein>
<dbReference type="AlphaFoldDB" id="A0A516GXR9"/>
<comment type="cofactor">
    <cofactor evidence="1">
        <name>thiamine diphosphate</name>
        <dbReference type="ChEBI" id="CHEBI:58937"/>
    </cofactor>
</comment>
<sequence>MAADPRNTASPEHEHAGHGLSSSQLAALYRKLRLIRRVEEETARIYPSDKIKSPVHLAIGQEASSAAVCDVLKPEDVASGTYRSHAVYLAKGGNVAAMMAEMYGKVTGCCRGKGGSMHIISPEANVLGSSAVVGTNIPIATGQGLMLKREGKGRVCAVFFGDGATEEGCFYESLNFAMLHRLPVLFVCENNGYAIHEPLSKRWSSEDICARVAAFGMPVVQIPDGDVFAMREAAAQAVERMRRGEGPTFIECKLYRWREHVGPAEDFDQGYRPRSEAEAWMANDQVARVGNMLPAAERAGIDAEVEAVIADAVDFAESSAFPPAEELYANVYA</sequence>